<dbReference type="GO" id="GO:0016020">
    <property type="term" value="C:membrane"/>
    <property type="evidence" value="ECO:0007669"/>
    <property type="project" value="UniProtKB-SubCell"/>
</dbReference>
<gene>
    <name evidence="8" type="ORF">M421DRAFT_416319</name>
</gene>
<evidence type="ECO:0000256" key="7">
    <source>
        <dbReference type="SAM" id="Phobius"/>
    </source>
</evidence>
<dbReference type="Proteomes" id="UP000800082">
    <property type="component" value="Unassembled WGS sequence"/>
</dbReference>
<keyword evidence="9" id="KW-1185">Reference proteome</keyword>
<protein>
    <submittedName>
        <fullName evidence="8">HlyIII-domain-containing protein</fullName>
    </submittedName>
</protein>
<dbReference type="AlphaFoldDB" id="A0A6A5RW35"/>
<dbReference type="GO" id="GO:0006882">
    <property type="term" value="P:intracellular zinc ion homeostasis"/>
    <property type="evidence" value="ECO:0007669"/>
    <property type="project" value="TreeGrafter"/>
</dbReference>
<keyword evidence="4 7" id="KW-1133">Transmembrane helix</keyword>
<sequence>MASTKAPATTAAQEFKNKATQAEAKLDKKLTHLWHEIAPWQQDNAYITSGYRAQSNSYAKSWKSLFYLHNETVNIYTHLLGAVVFFATGGFLYGELRPRYETASREDLCAFACFFAGAVACLGMSGTYHTIQNHSHEVAVWGNKLDYLGIVFLIWGSFVPVLYYAFDREPGLMKTYWTMITTLAAGTSVACIHPQFRTPALRPVRALMFVLMGLSAVFPVLHGVKLYGVEHLRKSIGLDWVVMQGVLYIAGAGLYAARVPEKWAPGRFDIWGSSHQVFHVLVVMAAASHLVGLVKAFDYAHSQRATVDRAVTWATSL</sequence>
<evidence type="ECO:0000256" key="6">
    <source>
        <dbReference type="PIRSR" id="PIRSR604254-1"/>
    </source>
</evidence>
<comment type="similarity">
    <text evidence="2">Belongs to the ADIPOR family.</text>
</comment>
<dbReference type="InterPro" id="IPR004254">
    <property type="entry name" value="AdipoR/HlyIII-related"/>
</dbReference>
<evidence type="ECO:0000256" key="5">
    <source>
        <dbReference type="ARBA" id="ARBA00023136"/>
    </source>
</evidence>
<dbReference type="PANTHER" id="PTHR20855:SF52">
    <property type="entry name" value="ADIPONECTIN RECEPTOR PROTEIN"/>
    <property type="match status" value="1"/>
</dbReference>
<evidence type="ECO:0000256" key="1">
    <source>
        <dbReference type="ARBA" id="ARBA00004141"/>
    </source>
</evidence>
<feature type="binding site" evidence="6">
    <location>
        <position position="279"/>
    </location>
    <ligand>
        <name>Zn(2+)</name>
        <dbReference type="ChEBI" id="CHEBI:29105"/>
    </ligand>
</feature>
<feature type="transmembrane region" description="Helical" evidence="7">
    <location>
        <begin position="202"/>
        <end position="224"/>
    </location>
</feature>
<evidence type="ECO:0000313" key="8">
    <source>
        <dbReference type="EMBL" id="KAF1932705.1"/>
    </source>
</evidence>
<keyword evidence="6" id="KW-0862">Zinc</keyword>
<dbReference type="RefSeq" id="XP_033452953.1">
    <property type="nucleotide sequence ID" value="XM_033591014.1"/>
</dbReference>
<keyword evidence="3 7" id="KW-0812">Transmembrane</keyword>
<dbReference type="PANTHER" id="PTHR20855">
    <property type="entry name" value="ADIPOR/PROGESTIN RECEPTOR-RELATED"/>
    <property type="match status" value="1"/>
</dbReference>
<feature type="transmembrane region" description="Helical" evidence="7">
    <location>
        <begin position="177"/>
        <end position="196"/>
    </location>
</feature>
<dbReference type="OrthoDB" id="529367at2759"/>
<feature type="binding site" evidence="6">
    <location>
        <position position="129"/>
    </location>
    <ligand>
        <name>Zn(2+)</name>
        <dbReference type="ChEBI" id="CHEBI:29105"/>
    </ligand>
</feature>
<comment type="subcellular location">
    <subcellularLocation>
        <location evidence="1">Membrane</location>
        <topology evidence="1">Multi-pass membrane protein</topology>
    </subcellularLocation>
</comment>
<keyword evidence="6" id="KW-0479">Metal-binding</keyword>
<dbReference type="GO" id="GO:0038023">
    <property type="term" value="F:signaling receptor activity"/>
    <property type="evidence" value="ECO:0007669"/>
    <property type="project" value="TreeGrafter"/>
</dbReference>
<feature type="transmembrane region" description="Helical" evidence="7">
    <location>
        <begin position="147"/>
        <end position="165"/>
    </location>
</feature>
<evidence type="ECO:0000256" key="4">
    <source>
        <dbReference type="ARBA" id="ARBA00022989"/>
    </source>
</evidence>
<reference evidence="8" key="1">
    <citation type="journal article" date="2020" name="Stud. Mycol.">
        <title>101 Dothideomycetes genomes: a test case for predicting lifestyles and emergence of pathogens.</title>
        <authorList>
            <person name="Haridas S."/>
            <person name="Albert R."/>
            <person name="Binder M."/>
            <person name="Bloem J."/>
            <person name="Labutti K."/>
            <person name="Salamov A."/>
            <person name="Andreopoulos B."/>
            <person name="Baker S."/>
            <person name="Barry K."/>
            <person name="Bills G."/>
            <person name="Bluhm B."/>
            <person name="Cannon C."/>
            <person name="Castanera R."/>
            <person name="Culley D."/>
            <person name="Daum C."/>
            <person name="Ezra D."/>
            <person name="Gonzalez J."/>
            <person name="Henrissat B."/>
            <person name="Kuo A."/>
            <person name="Liang C."/>
            <person name="Lipzen A."/>
            <person name="Lutzoni F."/>
            <person name="Magnuson J."/>
            <person name="Mondo S."/>
            <person name="Nolan M."/>
            <person name="Ohm R."/>
            <person name="Pangilinan J."/>
            <person name="Park H.-J."/>
            <person name="Ramirez L."/>
            <person name="Alfaro M."/>
            <person name="Sun H."/>
            <person name="Tritt A."/>
            <person name="Yoshinaga Y."/>
            <person name="Zwiers L.-H."/>
            <person name="Turgeon B."/>
            <person name="Goodwin S."/>
            <person name="Spatafora J."/>
            <person name="Crous P."/>
            <person name="Grigoriev I."/>
        </authorList>
    </citation>
    <scope>NUCLEOTIDE SEQUENCE</scope>
    <source>
        <strain evidence="8">CBS 183.55</strain>
    </source>
</reference>
<dbReference type="EMBL" id="ML978958">
    <property type="protein sequence ID" value="KAF1932705.1"/>
    <property type="molecule type" value="Genomic_DNA"/>
</dbReference>
<evidence type="ECO:0000256" key="3">
    <source>
        <dbReference type="ARBA" id="ARBA00022692"/>
    </source>
</evidence>
<dbReference type="GeneID" id="54348682"/>
<keyword evidence="5 7" id="KW-0472">Membrane</keyword>
<feature type="binding site" evidence="6">
    <location>
        <position position="275"/>
    </location>
    <ligand>
        <name>Zn(2+)</name>
        <dbReference type="ChEBI" id="CHEBI:29105"/>
    </ligand>
</feature>
<proteinExistence type="inferred from homology"/>
<feature type="transmembrane region" description="Helical" evidence="7">
    <location>
        <begin position="75"/>
        <end position="96"/>
    </location>
</feature>
<evidence type="ECO:0000256" key="2">
    <source>
        <dbReference type="ARBA" id="ARBA00007018"/>
    </source>
</evidence>
<name>A0A6A5RW35_9PLEO</name>
<feature type="transmembrane region" description="Helical" evidence="7">
    <location>
        <begin position="236"/>
        <end position="257"/>
    </location>
</feature>
<organism evidence="8 9">
    <name type="scientific">Didymella exigua CBS 183.55</name>
    <dbReference type="NCBI Taxonomy" id="1150837"/>
    <lineage>
        <taxon>Eukaryota</taxon>
        <taxon>Fungi</taxon>
        <taxon>Dikarya</taxon>
        <taxon>Ascomycota</taxon>
        <taxon>Pezizomycotina</taxon>
        <taxon>Dothideomycetes</taxon>
        <taxon>Pleosporomycetidae</taxon>
        <taxon>Pleosporales</taxon>
        <taxon>Pleosporineae</taxon>
        <taxon>Didymellaceae</taxon>
        <taxon>Didymella</taxon>
    </lineage>
</organism>
<dbReference type="Pfam" id="PF03006">
    <property type="entry name" value="HlyIII"/>
    <property type="match status" value="1"/>
</dbReference>
<feature type="transmembrane region" description="Helical" evidence="7">
    <location>
        <begin position="108"/>
        <end position="127"/>
    </location>
</feature>
<accession>A0A6A5RW35</accession>
<evidence type="ECO:0000313" key="9">
    <source>
        <dbReference type="Proteomes" id="UP000800082"/>
    </source>
</evidence>
<feature type="transmembrane region" description="Helical" evidence="7">
    <location>
        <begin position="277"/>
        <end position="294"/>
    </location>
</feature>
<dbReference type="GO" id="GO:0046872">
    <property type="term" value="F:metal ion binding"/>
    <property type="evidence" value="ECO:0007669"/>
    <property type="project" value="UniProtKB-KW"/>
</dbReference>